<dbReference type="ChiTaRS" id="C6orf132">
    <property type="organism name" value="human"/>
</dbReference>
<name>L8E8A3_HUMAN</name>
<proteinExistence type="predicted"/>
<dbReference type="PeptideAtlas" id="L8E8A3"/>
<dbReference type="EMBL" id="HF583464">
    <property type="protein sequence ID" value="CCQ42961.1"/>
    <property type="molecule type" value="Genomic_DNA"/>
</dbReference>
<sequence length="46" mass="5106">MCMYNMWRRTMCGVGSEAPTCGMEALCIGQGQRWEIDGSFFLGPSP</sequence>
<gene>
    <name evidence="1" type="primary">C6orf132</name>
</gene>
<organism evidence="1">
    <name type="scientific">Homo sapiens</name>
    <name type="common">Human</name>
    <dbReference type="NCBI Taxonomy" id="9606"/>
    <lineage>
        <taxon>Eukaryota</taxon>
        <taxon>Metazoa</taxon>
        <taxon>Chordata</taxon>
        <taxon>Craniata</taxon>
        <taxon>Vertebrata</taxon>
        <taxon>Euteleostomi</taxon>
        <taxon>Mammalia</taxon>
        <taxon>Eutheria</taxon>
        <taxon>Euarchontoglires</taxon>
        <taxon>Primates</taxon>
        <taxon>Haplorrhini</taxon>
        <taxon>Catarrhini</taxon>
        <taxon>Hominidae</taxon>
        <taxon>Homo</taxon>
    </lineage>
</organism>
<accession>L8E8A3</accession>
<protein>
    <submittedName>
        <fullName evidence="1">Alternative protein C6orf132</fullName>
    </submittedName>
</protein>
<evidence type="ECO:0000313" key="1">
    <source>
        <dbReference type="EMBL" id="CCQ42961.1"/>
    </source>
</evidence>
<dbReference type="AlphaFoldDB" id="L8E8A3"/>
<reference evidence="1" key="1">
    <citation type="journal article" date="2013" name="PLoS ONE">
        <title>Direct detection of alternative open reading frames translation products in human significantly expands the proteome.</title>
        <authorList>
            <person name="Vanderperre B."/>
            <person name="Lucier J.-F."/>
            <person name="Motard J."/>
            <person name="Tremblay G."/>
            <person name="Vanderperre S."/>
            <person name="Wisztorski M."/>
            <person name="Salzet M."/>
            <person name="Boisvert F.-M."/>
            <person name="Roucou X."/>
        </authorList>
    </citation>
    <scope>NUCLEOTIDE SEQUENCE</scope>
</reference>
<dbReference type="OrthoDB" id="9945848at2759"/>